<reference evidence="1" key="2">
    <citation type="submission" date="2013-04" db="UniProtKB">
        <authorList>
            <consortium name="EnsemblPlants"/>
        </authorList>
    </citation>
    <scope>IDENTIFICATION</scope>
</reference>
<reference evidence="1" key="1">
    <citation type="journal article" date="2013" name="Nat. Commun.">
        <title>Whole-genome sequencing of Oryza brachyantha reveals mechanisms underlying Oryza genome evolution.</title>
        <authorList>
            <person name="Chen J."/>
            <person name="Huang Q."/>
            <person name="Gao D."/>
            <person name="Wang J."/>
            <person name="Lang Y."/>
            <person name="Liu T."/>
            <person name="Li B."/>
            <person name="Bai Z."/>
            <person name="Luis Goicoechea J."/>
            <person name="Liang C."/>
            <person name="Chen C."/>
            <person name="Zhang W."/>
            <person name="Sun S."/>
            <person name="Liao Y."/>
            <person name="Zhang X."/>
            <person name="Yang L."/>
            <person name="Song C."/>
            <person name="Wang M."/>
            <person name="Shi J."/>
            <person name="Liu G."/>
            <person name="Liu J."/>
            <person name="Zhou H."/>
            <person name="Zhou W."/>
            <person name="Yu Q."/>
            <person name="An N."/>
            <person name="Chen Y."/>
            <person name="Cai Q."/>
            <person name="Wang B."/>
            <person name="Liu B."/>
            <person name="Min J."/>
            <person name="Huang Y."/>
            <person name="Wu H."/>
            <person name="Li Z."/>
            <person name="Zhang Y."/>
            <person name="Yin Y."/>
            <person name="Song W."/>
            <person name="Jiang J."/>
            <person name="Jackson S.A."/>
            <person name="Wing R.A."/>
            <person name="Wang J."/>
            <person name="Chen M."/>
        </authorList>
    </citation>
    <scope>NUCLEOTIDE SEQUENCE [LARGE SCALE GENOMIC DNA]</scope>
    <source>
        <strain evidence="1">cv. IRGC 101232</strain>
    </source>
</reference>
<organism evidence="1">
    <name type="scientific">Oryza brachyantha</name>
    <name type="common">malo sina</name>
    <dbReference type="NCBI Taxonomy" id="4533"/>
    <lineage>
        <taxon>Eukaryota</taxon>
        <taxon>Viridiplantae</taxon>
        <taxon>Streptophyta</taxon>
        <taxon>Embryophyta</taxon>
        <taxon>Tracheophyta</taxon>
        <taxon>Spermatophyta</taxon>
        <taxon>Magnoliopsida</taxon>
        <taxon>Liliopsida</taxon>
        <taxon>Poales</taxon>
        <taxon>Poaceae</taxon>
        <taxon>BOP clade</taxon>
        <taxon>Oryzoideae</taxon>
        <taxon>Oryzeae</taxon>
        <taxon>Oryzinae</taxon>
        <taxon>Oryza</taxon>
    </lineage>
</organism>
<dbReference type="EnsemblPlants" id="OB07G10950.1">
    <property type="protein sequence ID" value="OB07G10950.1"/>
    <property type="gene ID" value="OB07G10950"/>
</dbReference>
<dbReference type="HOGENOM" id="CLU_147625_0_0_1"/>
<protein>
    <submittedName>
        <fullName evidence="1">Uncharacterized protein</fullName>
    </submittedName>
</protein>
<evidence type="ECO:0000313" key="2">
    <source>
        <dbReference type="Proteomes" id="UP000006038"/>
    </source>
</evidence>
<accession>J3MI63</accession>
<dbReference type="Gramene" id="OB07G10950.1">
    <property type="protein sequence ID" value="OB07G10950.1"/>
    <property type="gene ID" value="OB07G10950"/>
</dbReference>
<sequence>QLRIVYLVYRCVKKNGPPAVNINTSFASAAAMYTVAPDSQRDTTVEKFLKEIASEKPIRFTRRTWPASPTTTRLGSAPVASAHVQWNAPQWSHGRYEAPPPRRQ</sequence>
<dbReference type="AlphaFoldDB" id="J3MI63"/>
<dbReference type="eggNOG" id="ENOG502R4MX">
    <property type="taxonomic scope" value="Eukaryota"/>
</dbReference>
<dbReference type="Proteomes" id="UP000006038">
    <property type="component" value="Chromosome 7"/>
</dbReference>
<name>J3MI63_ORYBR</name>
<evidence type="ECO:0000313" key="1">
    <source>
        <dbReference type="EnsemblPlants" id="OB07G10950.1"/>
    </source>
</evidence>
<proteinExistence type="predicted"/>
<dbReference type="OMA" id="FTRRTWP"/>
<keyword evidence="2" id="KW-1185">Reference proteome</keyword>